<dbReference type="EMBL" id="JAEFCI010008699">
    <property type="protein sequence ID" value="KAG5458295.1"/>
    <property type="molecule type" value="Genomic_DNA"/>
</dbReference>
<reference evidence="2 3" key="1">
    <citation type="journal article" name="Sci. Rep.">
        <title>Genome-scale phylogenetic analyses confirm Olpidium as the closest living zoosporic fungus to the non-flagellated, terrestrial fungi.</title>
        <authorList>
            <person name="Chang Y."/>
            <person name="Rochon D."/>
            <person name="Sekimoto S."/>
            <person name="Wang Y."/>
            <person name="Chovatia M."/>
            <person name="Sandor L."/>
            <person name="Salamov A."/>
            <person name="Grigoriev I.V."/>
            <person name="Stajich J.E."/>
            <person name="Spatafora J.W."/>
        </authorList>
    </citation>
    <scope>NUCLEOTIDE SEQUENCE [LARGE SCALE GENOMIC DNA]</scope>
    <source>
        <strain evidence="2">S191</strain>
    </source>
</reference>
<dbReference type="Proteomes" id="UP000673691">
    <property type="component" value="Unassembled WGS sequence"/>
</dbReference>
<dbReference type="AlphaFoldDB" id="A0A8H7ZS98"/>
<keyword evidence="3" id="KW-1185">Reference proteome</keyword>
<gene>
    <name evidence="2" type="ORF">BJ554DRAFT_1504</name>
</gene>
<feature type="non-terminal residue" evidence="2">
    <location>
        <position position="1"/>
    </location>
</feature>
<name>A0A8H7ZS98_9FUNG</name>
<feature type="coiled-coil region" evidence="1">
    <location>
        <begin position="162"/>
        <end position="189"/>
    </location>
</feature>
<sequence>EDRLKAQAVVSLLVARVSAPPPGQQRWSKRKRLLPSRLRTPGFAVAVPTLRRCRRALLLRRRRASALRRRRFANAVLRPLLPRTARFAVAAPPSPRPVLRPVVAVPHASPCPTLRRAPRFAVAALPASSSPRPALRRRRFAIPATSEHHTKFVMALTSERTYLELKTELKAVETDIQKLRARRLELLKKDENELTRSDKAELDDYHRLLALSQHWQAEMSKASGPNLKAFRQKRYKTLSVEASCHKYLDALAQKLANFYWFLWTYRHPTIGNVLKAKDGVRGPDWDFIKAGRTHTVLEPDGFQRLIEKGAPLIDTPLPQFYTPVEWTKISKRMLLFRHEDFTEEMRTFLQNIGVRATLLVSPSDLQVKDETKVSEGESVVDG</sequence>
<evidence type="ECO:0000313" key="2">
    <source>
        <dbReference type="EMBL" id="KAG5458295.1"/>
    </source>
</evidence>
<proteinExistence type="predicted"/>
<protein>
    <submittedName>
        <fullName evidence="2">Uncharacterized protein</fullName>
    </submittedName>
</protein>
<keyword evidence="1" id="KW-0175">Coiled coil</keyword>
<organism evidence="2 3">
    <name type="scientific">Olpidium bornovanus</name>
    <dbReference type="NCBI Taxonomy" id="278681"/>
    <lineage>
        <taxon>Eukaryota</taxon>
        <taxon>Fungi</taxon>
        <taxon>Fungi incertae sedis</taxon>
        <taxon>Olpidiomycota</taxon>
        <taxon>Olpidiomycotina</taxon>
        <taxon>Olpidiomycetes</taxon>
        <taxon>Olpidiales</taxon>
        <taxon>Olpidiaceae</taxon>
        <taxon>Olpidium</taxon>
    </lineage>
</organism>
<evidence type="ECO:0000256" key="1">
    <source>
        <dbReference type="SAM" id="Coils"/>
    </source>
</evidence>
<comment type="caution">
    <text evidence="2">The sequence shown here is derived from an EMBL/GenBank/DDBJ whole genome shotgun (WGS) entry which is preliminary data.</text>
</comment>
<evidence type="ECO:0000313" key="3">
    <source>
        <dbReference type="Proteomes" id="UP000673691"/>
    </source>
</evidence>
<dbReference type="OrthoDB" id="2123637at2759"/>
<accession>A0A8H7ZS98</accession>